<keyword evidence="5" id="KW-0206">Cytoskeleton</keyword>
<dbReference type="GO" id="GO:0005874">
    <property type="term" value="C:microtubule"/>
    <property type="evidence" value="ECO:0007669"/>
    <property type="project" value="UniProtKB-KW"/>
</dbReference>
<dbReference type="AlphaFoldDB" id="A0ABC8SFA9"/>
<comment type="subcellular location">
    <subcellularLocation>
        <location evidence="1">Cytoplasm</location>
        <location evidence="1">Cytoskeleton</location>
    </subcellularLocation>
</comment>
<feature type="region of interest" description="Disordered" evidence="6">
    <location>
        <begin position="520"/>
        <end position="540"/>
    </location>
</feature>
<keyword evidence="3" id="KW-0963">Cytoplasm</keyword>
<comment type="similarity">
    <text evidence="2">Belongs to the TPX2 family.</text>
</comment>
<feature type="compositionally biased region" description="Basic and acidic residues" evidence="6">
    <location>
        <begin position="256"/>
        <end position="273"/>
    </location>
</feature>
<dbReference type="PANTHER" id="PTHR47067:SF6">
    <property type="entry name" value="PROTEIN WVD2-LIKE 7"/>
    <property type="match status" value="1"/>
</dbReference>
<feature type="compositionally biased region" description="Polar residues" evidence="6">
    <location>
        <begin position="334"/>
        <end position="349"/>
    </location>
</feature>
<organism evidence="8 9">
    <name type="scientific">Ilex paraguariensis</name>
    <name type="common">yerba mate</name>
    <dbReference type="NCBI Taxonomy" id="185542"/>
    <lineage>
        <taxon>Eukaryota</taxon>
        <taxon>Viridiplantae</taxon>
        <taxon>Streptophyta</taxon>
        <taxon>Embryophyta</taxon>
        <taxon>Tracheophyta</taxon>
        <taxon>Spermatophyta</taxon>
        <taxon>Magnoliopsida</taxon>
        <taxon>eudicotyledons</taxon>
        <taxon>Gunneridae</taxon>
        <taxon>Pentapetalae</taxon>
        <taxon>asterids</taxon>
        <taxon>campanulids</taxon>
        <taxon>Aquifoliales</taxon>
        <taxon>Aquifoliaceae</taxon>
        <taxon>Ilex</taxon>
    </lineage>
</organism>
<evidence type="ECO:0000256" key="3">
    <source>
        <dbReference type="ARBA" id="ARBA00022490"/>
    </source>
</evidence>
<feature type="region of interest" description="Disordered" evidence="6">
    <location>
        <begin position="211"/>
        <end position="233"/>
    </location>
</feature>
<dbReference type="Proteomes" id="UP001642360">
    <property type="component" value="Unassembled WGS sequence"/>
</dbReference>
<proteinExistence type="inferred from homology"/>
<feature type="compositionally biased region" description="Polar residues" evidence="6">
    <location>
        <begin position="274"/>
        <end position="284"/>
    </location>
</feature>
<gene>
    <name evidence="8" type="ORF">ILEXP_LOCUS23121</name>
</gene>
<dbReference type="EMBL" id="CAUOFW020002580">
    <property type="protein sequence ID" value="CAK9154766.1"/>
    <property type="molecule type" value="Genomic_DNA"/>
</dbReference>
<feature type="compositionally biased region" description="Polar residues" evidence="6">
    <location>
        <begin position="67"/>
        <end position="86"/>
    </location>
</feature>
<evidence type="ECO:0000313" key="8">
    <source>
        <dbReference type="EMBL" id="CAK9154766.1"/>
    </source>
</evidence>
<feature type="compositionally biased region" description="Polar residues" evidence="6">
    <location>
        <begin position="214"/>
        <end position="233"/>
    </location>
</feature>
<feature type="domain" description="TPX2 C-terminal" evidence="7">
    <location>
        <begin position="358"/>
        <end position="439"/>
    </location>
</feature>
<evidence type="ECO:0000313" key="9">
    <source>
        <dbReference type="Proteomes" id="UP001642360"/>
    </source>
</evidence>
<comment type="caution">
    <text evidence="8">The sequence shown here is derived from an EMBL/GenBank/DDBJ whole genome shotgun (WGS) entry which is preliminary data.</text>
</comment>
<keyword evidence="9" id="KW-1185">Reference proteome</keyword>
<keyword evidence="4" id="KW-0493">Microtubule</keyword>
<reference evidence="8 9" key="1">
    <citation type="submission" date="2024-02" db="EMBL/GenBank/DDBJ databases">
        <authorList>
            <person name="Vignale AGUSTIN F."/>
            <person name="Sosa J E."/>
            <person name="Modenutti C."/>
        </authorList>
    </citation>
    <scope>NUCLEOTIDE SEQUENCE [LARGE SCALE GENOMIC DNA]</scope>
</reference>
<accession>A0ABC8SFA9</accession>
<feature type="region of interest" description="Disordered" evidence="6">
    <location>
        <begin position="67"/>
        <end position="88"/>
    </location>
</feature>
<evidence type="ECO:0000256" key="5">
    <source>
        <dbReference type="ARBA" id="ARBA00023212"/>
    </source>
</evidence>
<feature type="compositionally biased region" description="Polar residues" evidence="6">
    <location>
        <begin position="309"/>
        <end position="326"/>
    </location>
</feature>
<evidence type="ECO:0000256" key="6">
    <source>
        <dbReference type="SAM" id="MobiDB-lite"/>
    </source>
</evidence>
<dbReference type="InterPro" id="IPR044216">
    <property type="entry name" value="WDL7"/>
</dbReference>
<protein>
    <recommendedName>
        <fullName evidence="7">TPX2 C-terminal domain-containing protein</fullName>
    </recommendedName>
</protein>
<dbReference type="InterPro" id="IPR027329">
    <property type="entry name" value="TPX2_C"/>
</dbReference>
<feature type="compositionally biased region" description="Basic and acidic residues" evidence="6">
    <location>
        <begin position="290"/>
        <end position="308"/>
    </location>
</feature>
<dbReference type="PANTHER" id="PTHR47067">
    <property type="entry name" value="TPX2 (TARGETING PROTEIN FOR XKLP2) PROTEIN FAMILY-RELATED"/>
    <property type="match status" value="1"/>
</dbReference>
<dbReference type="Pfam" id="PF06886">
    <property type="entry name" value="TPX2"/>
    <property type="match status" value="1"/>
</dbReference>
<evidence type="ECO:0000259" key="7">
    <source>
        <dbReference type="Pfam" id="PF06886"/>
    </source>
</evidence>
<sequence length="570" mass="62742">MESLHSGSISFGRFEAESLSWERRSSFSHNRYLEEVEKYSKPGSVTEMKAYFEAHFKKKALLSQSSSECQNGTEYQTSENDISENMHNGDEFGHLNRCSHSAHFDESLAHLEYGREYEKANYEGGRGVLYSEPQVEAGICGADVADTVSVHVIEVAQQNETGNFLLSNTEQEKEVKESPDGEELHVNMTCKAIFPPLNSHTSDKEETACLGHEQNPSLKVKNSSETKATQTRLKSQVIVEQVQRNISSEASTKVAGRPDRNERGGSLRTKTEKQLAQTAAPNTRSMRKTSKPEECNSTKAKLTRENKSSRIASTAQKGSQMQSSASEKIVPGACQTSSRPKQTVSSTKTAVKQSVPVFNFKSNGQAERRKEAWQHPVPSMFALKLEEKMHTKESQMNQVQAKTLEEREAEVKQVRRSLNFKATPMPSFYREAVHGSDKNKTGSCNTKSLRARCKASSSSAGAITRMSDCSAPVPFIGGASTSTRATHKKHPPYAEINTGIVGKKELEKAKKTMLPKHRVPDCSKVTKSHSGVGNKKVGTGIRSNDMVRKDMKTTGMECSGMGNVAVGVAS</sequence>
<name>A0ABC8SFA9_9AQUA</name>
<evidence type="ECO:0000256" key="4">
    <source>
        <dbReference type="ARBA" id="ARBA00022701"/>
    </source>
</evidence>
<evidence type="ECO:0000256" key="1">
    <source>
        <dbReference type="ARBA" id="ARBA00004245"/>
    </source>
</evidence>
<feature type="region of interest" description="Disordered" evidence="6">
    <location>
        <begin position="248"/>
        <end position="349"/>
    </location>
</feature>
<evidence type="ECO:0000256" key="2">
    <source>
        <dbReference type="ARBA" id="ARBA00005885"/>
    </source>
</evidence>